<reference evidence="2" key="1">
    <citation type="journal article" date="2019" name="Int. J. Syst. Evol. Microbiol.">
        <title>The Global Catalogue of Microorganisms (GCM) 10K type strain sequencing project: providing services to taxonomists for standard genome sequencing and annotation.</title>
        <authorList>
            <consortium name="The Broad Institute Genomics Platform"/>
            <consortium name="The Broad Institute Genome Sequencing Center for Infectious Disease"/>
            <person name="Wu L."/>
            <person name="Ma J."/>
        </authorList>
    </citation>
    <scope>NUCLEOTIDE SEQUENCE [LARGE SCALE GENOMIC DNA]</scope>
    <source>
        <strain evidence="2">CGMCC 1.12664</strain>
    </source>
</reference>
<proteinExistence type="predicted"/>
<protein>
    <recommendedName>
        <fullName evidence="3">DUF2793 domain-containing protein</fullName>
    </recommendedName>
</protein>
<gene>
    <name evidence="1" type="ORF">GCM10011360_27530</name>
</gene>
<evidence type="ECO:0000313" key="1">
    <source>
        <dbReference type="EMBL" id="GGE38224.1"/>
    </source>
</evidence>
<sequence>MRADCQAASRKQGHRAVVQGFGNHIGGVCRDVTAPESFMSDRSANLSLPFIQPSQAQKHVTHNEALERLDALVQLSVLSATEDEPPAQPEEGDRYLLPAGASGAWSGRDGDLAVLANGAWLFLEPQAGWLAWVRDQSNALRHDGTTWVPAQGDLQNLPWIGVNATANSTNRLSLSAQASLFSHDGAGHRLKVNKAGSANTASLLFQTGFSGRAEMGTMGSDGFSVKVSSDGASFQTALIADPATGTVTFPNGVSGLTDPAFGAEDLVTRAYLTAGHDLVTNGMDSLGTGYNYPSALTRDPAITPHLPAAFSYAGYHAGPVEMVETIAVDPNLCYRLQAYLRQESLPGDWSAHAEEDRHEQSVGIQCIDPDGLVIEPRHHVRFHDGGTDSLTVLAAPLSPGDTEIHLADASGWNDSDNDAEARGVLIFGYISAGGRRHDHYSRIVGHDLFAIAGVNKTTHVVTLSSPLPALLGNPGDGGGTWPAGTAIANTAPGTGAKRSFADRVHLAETDRWYQLSAHVGGIDLSGTDAAGNFAPGTVGIRVVFWPNVSNLPGGSGGHPDTGPDHRVHIAGVSLRAQPLAVAERVTGGSALVHVPVPDVVGGVVAMAPDTLIVKEI</sequence>
<accession>A0A917AB91</accession>
<organism evidence="1 2">
    <name type="scientific">Primorskyibacter flagellatus</name>
    <dbReference type="NCBI Taxonomy" id="1387277"/>
    <lineage>
        <taxon>Bacteria</taxon>
        <taxon>Pseudomonadati</taxon>
        <taxon>Pseudomonadota</taxon>
        <taxon>Alphaproteobacteria</taxon>
        <taxon>Rhodobacterales</taxon>
        <taxon>Roseobacteraceae</taxon>
        <taxon>Primorskyibacter</taxon>
    </lineage>
</organism>
<dbReference type="Pfam" id="PF10983">
    <property type="entry name" value="DUF2793"/>
    <property type="match status" value="1"/>
</dbReference>
<evidence type="ECO:0008006" key="3">
    <source>
        <dbReference type="Google" id="ProtNLM"/>
    </source>
</evidence>
<keyword evidence="2" id="KW-1185">Reference proteome</keyword>
<evidence type="ECO:0000313" key="2">
    <source>
        <dbReference type="Proteomes" id="UP000612855"/>
    </source>
</evidence>
<dbReference type="Proteomes" id="UP000612855">
    <property type="component" value="Unassembled WGS sequence"/>
</dbReference>
<comment type="caution">
    <text evidence="1">The sequence shown here is derived from an EMBL/GenBank/DDBJ whole genome shotgun (WGS) entry which is preliminary data.</text>
</comment>
<dbReference type="InterPro" id="IPR021251">
    <property type="entry name" value="DUF2793"/>
</dbReference>
<name>A0A917AB91_9RHOB</name>
<dbReference type="AlphaFoldDB" id="A0A917AB91"/>
<dbReference type="EMBL" id="BMFJ01000001">
    <property type="protein sequence ID" value="GGE38224.1"/>
    <property type="molecule type" value="Genomic_DNA"/>
</dbReference>